<dbReference type="PATRIC" id="fig|1618747.3.peg.669"/>
<evidence type="ECO:0000313" key="3">
    <source>
        <dbReference type="Proteomes" id="UP000034751"/>
    </source>
</evidence>
<sequence length="76" mass="8107">MEPEKKSNGALVGLIIILVILIIGGIYIWQSKINAPKDGDVQSENVTPADADALNALEQDLDAADTNVDVDVNFVD</sequence>
<organism evidence="2 3">
    <name type="scientific">Candidatus Nomurabacteria bacterium GW2011_GWB1_43_7</name>
    <dbReference type="NCBI Taxonomy" id="1618747"/>
    <lineage>
        <taxon>Bacteria</taxon>
        <taxon>Candidatus Nomuraibacteriota</taxon>
    </lineage>
</organism>
<protein>
    <submittedName>
        <fullName evidence="2">Uncharacterized protein</fullName>
    </submittedName>
</protein>
<evidence type="ECO:0000313" key="2">
    <source>
        <dbReference type="EMBL" id="KKT18810.1"/>
    </source>
</evidence>
<dbReference type="EMBL" id="LCGS01000021">
    <property type="protein sequence ID" value="KKT18810.1"/>
    <property type="molecule type" value="Genomic_DNA"/>
</dbReference>
<accession>A0A0G1F919</accession>
<dbReference type="Proteomes" id="UP000034751">
    <property type="component" value="Unassembled WGS sequence"/>
</dbReference>
<evidence type="ECO:0000256" key="1">
    <source>
        <dbReference type="SAM" id="Phobius"/>
    </source>
</evidence>
<proteinExistence type="predicted"/>
<dbReference type="AlphaFoldDB" id="A0A0G1F919"/>
<comment type="caution">
    <text evidence="2">The sequence shown here is derived from an EMBL/GenBank/DDBJ whole genome shotgun (WGS) entry which is preliminary data.</text>
</comment>
<reference evidence="2 3" key="1">
    <citation type="journal article" date="2015" name="Nature">
        <title>rRNA introns, odd ribosomes, and small enigmatic genomes across a large radiation of phyla.</title>
        <authorList>
            <person name="Brown C.T."/>
            <person name="Hug L.A."/>
            <person name="Thomas B.C."/>
            <person name="Sharon I."/>
            <person name="Castelle C.J."/>
            <person name="Singh A."/>
            <person name="Wilkins M.J."/>
            <person name="Williams K.H."/>
            <person name="Banfield J.F."/>
        </authorList>
    </citation>
    <scope>NUCLEOTIDE SEQUENCE [LARGE SCALE GENOMIC DNA]</scope>
</reference>
<feature type="transmembrane region" description="Helical" evidence="1">
    <location>
        <begin position="9"/>
        <end position="29"/>
    </location>
</feature>
<keyword evidence="1" id="KW-1133">Transmembrane helix</keyword>
<dbReference type="STRING" id="1618747.UW02_C0021G0008"/>
<keyword evidence="1" id="KW-0812">Transmembrane</keyword>
<name>A0A0G1F919_9BACT</name>
<gene>
    <name evidence="2" type="ORF">UW02_C0021G0008</name>
</gene>
<keyword evidence="1" id="KW-0472">Membrane</keyword>